<dbReference type="AlphaFoldDB" id="E7MQG0"/>
<proteinExistence type="predicted"/>
<protein>
    <submittedName>
        <fullName evidence="1">Uncharacterized protein</fullName>
    </submittedName>
</protein>
<name>E7MQG0_9FIRM</name>
<dbReference type="RefSeq" id="WP_006526598.1">
    <property type="nucleotide sequence ID" value="NZ_GL637669.1"/>
</dbReference>
<dbReference type="OrthoDB" id="2077806at2"/>
<reference evidence="1 2" key="1">
    <citation type="submission" date="2010-08" db="EMBL/GenBank/DDBJ databases">
        <authorList>
            <person name="Weinstock G."/>
            <person name="Sodergren E."/>
            <person name="Clifton S."/>
            <person name="Fulton L."/>
            <person name="Fulton B."/>
            <person name="Courtney L."/>
            <person name="Fronick C."/>
            <person name="Harrison M."/>
            <person name="Strong C."/>
            <person name="Farmer C."/>
            <person name="Delahaunty K."/>
            <person name="Markovic C."/>
            <person name="Hall O."/>
            <person name="Minx P."/>
            <person name="Tomlinson C."/>
            <person name="Mitreva M."/>
            <person name="Hou S."/>
            <person name="Chen J."/>
            <person name="Wollam A."/>
            <person name="Pepin K.H."/>
            <person name="Johnson M."/>
            <person name="Bhonagiri V."/>
            <person name="Zhang X."/>
            <person name="Suruliraj S."/>
            <person name="Warren W."/>
            <person name="Chinwalla A."/>
            <person name="Mardis E.R."/>
            <person name="Wilson R.K."/>
        </authorList>
    </citation>
    <scope>NUCLEOTIDE SEQUENCE [LARGE SCALE GENOMIC DNA]</scope>
    <source>
        <strain evidence="1 2">F0204</strain>
    </source>
</reference>
<accession>E7MQG0</accession>
<organism evidence="1 2">
    <name type="scientific">Solobacterium moorei F0204</name>
    <dbReference type="NCBI Taxonomy" id="706433"/>
    <lineage>
        <taxon>Bacteria</taxon>
        <taxon>Bacillati</taxon>
        <taxon>Bacillota</taxon>
        <taxon>Erysipelotrichia</taxon>
        <taxon>Erysipelotrichales</taxon>
        <taxon>Erysipelotrichaceae</taxon>
        <taxon>Solobacterium</taxon>
    </lineage>
</organism>
<comment type="caution">
    <text evidence="1">The sequence shown here is derived from an EMBL/GenBank/DDBJ whole genome shotgun (WGS) entry which is preliminary data.</text>
</comment>
<dbReference type="Proteomes" id="UP000004097">
    <property type="component" value="Unassembled WGS sequence"/>
</dbReference>
<evidence type="ECO:0000313" key="1">
    <source>
        <dbReference type="EMBL" id="EFW23669.1"/>
    </source>
</evidence>
<dbReference type="HOGENOM" id="CLU_1427138_0_0_9"/>
<keyword evidence="2" id="KW-1185">Reference proteome</keyword>
<evidence type="ECO:0000313" key="2">
    <source>
        <dbReference type="Proteomes" id="UP000004097"/>
    </source>
</evidence>
<sequence>MNVEYAVPSSLQFSNIYFHLNLRNGAYITTLPSSTFTEEFRYIFWIDQSTETINKGDTTTTLMMLITGGKSLTDVGSKTTIEIEYPSDIEFVSLEETQLYHRNGTVVSTTESSGIKITKVEWGESGSYSGTPIFVPHVKVPANSILCKWSTFNSVLRKFKKKIWDDTLNVDCISCNISTIIVKMIDDVDL</sequence>
<dbReference type="EMBL" id="AECQ01000036">
    <property type="protein sequence ID" value="EFW23669.1"/>
    <property type="molecule type" value="Genomic_DNA"/>
</dbReference>
<dbReference type="STRING" id="706433.HMPREF9430_01796"/>
<gene>
    <name evidence="1" type="ORF">HMPREF9430_01796</name>
</gene>